<reference evidence="16 17" key="1">
    <citation type="journal article" date="2017" name="Genome Med.">
        <title>A novel Ruminococcus gnavus clade enriched in inflammatory bowel disease patients.</title>
        <authorList>
            <person name="Hall A.B."/>
            <person name="Yassour M."/>
            <person name="Sauk J."/>
            <person name="Garner A."/>
            <person name="Jiang X."/>
            <person name="Arthur T."/>
            <person name="Lagoudas G.K."/>
            <person name="Vatanen T."/>
            <person name="Fornelos N."/>
            <person name="Wilson R."/>
            <person name="Bertha M."/>
            <person name="Cohen M."/>
            <person name="Garber J."/>
            <person name="Khalili H."/>
            <person name="Gevers D."/>
            <person name="Ananthakrishnan A.N."/>
            <person name="Kugathasan S."/>
            <person name="Lander E.S."/>
            <person name="Blainey P."/>
            <person name="Vlamakis H."/>
            <person name="Xavier R.J."/>
            <person name="Huttenhower C."/>
        </authorList>
    </citation>
    <scope>NUCLEOTIDE SEQUENCE [LARGE SCALE GENOMIC DNA]</scope>
    <source>
        <strain evidence="7 17">RJX1118</strain>
        <strain evidence="8 18">RJX1125</strain>
        <strain evidence="9 16">RJX1128</strain>
    </source>
</reference>
<evidence type="ECO:0000313" key="19">
    <source>
        <dbReference type="Proteomes" id="UP000260808"/>
    </source>
</evidence>
<dbReference type="Proteomes" id="UP001211731">
    <property type="component" value="Unassembled WGS sequence"/>
</dbReference>
<dbReference type="PANTHER" id="PTHR39450:SF1">
    <property type="entry name" value="DUF1667 DOMAIN-CONTAINING PROTEIN"/>
    <property type="match status" value="1"/>
</dbReference>
<reference evidence="2" key="6">
    <citation type="submission" date="2022-11" db="EMBL/GenBank/DDBJ databases">
        <title>Temperate bacteriophages infecting mucin-degrading bacterium Ruminococcus gnavus from the human gut.</title>
        <authorList>
            <person name="Buttimer C."/>
        </authorList>
    </citation>
    <scope>NUCLEOTIDE SEQUENCE</scope>
    <source>
        <strain evidence="2">CCUG 49994</strain>
        <strain evidence="3">CCUG 52279</strain>
    </source>
</reference>
<dbReference type="EMBL" id="JAAIRM010000016">
    <property type="protein sequence ID" value="NSI19683.1"/>
    <property type="molecule type" value="Genomic_DNA"/>
</dbReference>
<dbReference type="STRING" id="33038.GCA_900067245_02907"/>
<dbReference type="EMBL" id="JAPRBD010000003">
    <property type="protein sequence ID" value="MCZ0689206.1"/>
    <property type="molecule type" value="Genomic_DNA"/>
</dbReference>
<dbReference type="EMBL" id="QSSX01000011">
    <property type="protein sequence ID" value="RGM23693.1"/>
    <property type="molecule type" value="Genomic_DNA"/>
</dbReference>
<evidence type="ECO:0000313" key="3">
    <source>
        <dbReference type="EMBL" id="MCZ0689206.1"/>
    </source>
</evidence>
<reference evidence="5" key="4">
    <citation type="submission" date="2020-02" db="EMBL/GenBank/DDBJ databases">
        <authorList>
            <person name="Littmann E."/>
            <person name="Sorbara M."/>
        </authorList>
    </citation>
    <scope>NUCLEOTIDE SEQUENCE</scope>
    <source>
        <strain evidence="6">MSK.15.32</strain>
        <strain evidence="5">MSK.22.53</strain>
    </source>
</reference>
<dbReference type="RefSeq" id="WP_004844419.1">
    <property type="nucleotide sequence ID" value="NZ_BAABSA010000005.1"/>
</dbReference>
<evidence type="ECO:0000313" key="10">
    <source>
        <dbReference type="EMBL" id="RGM23693.1"/>
    </source>
</evidence>
<dbReference type="EMBL" id="JAAIRV010000003">
    <property type="protein sequence ID" value="NSI57226.1"/>
    <property type="molecule type" value="Genomic_DNA"/>
</dbReference>
<dbReference type="Proteomes" id="UP001079535">
    <property type="component" value="Unassembled WGS sequence"/>
</dbReference>
<dbReference type="EMBL" id="QRQE01000036">
    <property type="protein sequence ID" value="RHM72562.1"/>
    <property type="molecule type" value="Genomic_DNA"/>
</dbReference>
<proteinExistence type="predicted"/>
<reference evidence="5" key="3">
    <citation type="journal article" date="2020" name="Cell Host Microbe">
        <title>Functional and Genomic Variation between Human-Derived Isolates of Lachnospiraceae Reveals Inter- and Intra-Species Diversity.</title>
        <authorList>
            <person name="Sorbara M.T."/>
            <person name="Littmann E.R."/>
            <person name="Fontana E."/>
            <person name="Moody T.U."/>
            <person name="Kohout C.E."/>
            <person name="Gjonbalaj M."/>
            <person name="Eaton V."/>
            <person name="Seok R."/>
            <person name="Leiner I.M."/>
            <person name="Pamer E.G."/>
        </authorList>
    </citation>
    <scope>NUCLEOTIDE SEQUENCE</scope>
    <source>
        <strain evidence="6">MSK.15.32</strain>
        <strain evidence="5">MSK.22.53</strain>
    </source>
</reference>
<sequence>MKERELTCICCPLGCQITAVTENKTVVSVSGNHCPRGAKYAEAEILHPVRIVTTTVPVTGGTQPRVSVKTKKEIPKEKIMDCIRQLKDVHADAPVEIGDVLLENVAGTGADIVATASVKLQV</sequence>
<dbReference type="Proteomes" id="UP000283992">
    <property type="component" value="Unassembled WGS sequence"/>
</dbReference>
<dbReference type="Proteomes" id="UP000235093">
    <property type="component" value="Unassembled WGS sequence"/>
</dbReference>
<evidence type="ECO:0000313" key="6">
    <source>
        <dbReference type="EMBL" id="NSI57226.1"/>
    </source>
</evidence>
<evidence type="ECO:0000313" key="16">
    <source>
        <dbReference type="Proteomes" id="UP000234840"/>
    </source>
</evidence>
<evidence type="ECO:0000313" key="2">
    <source>
        <dbReference type="EMBL" id="MCZ0667542.1"/>
    </source>
</evidence>
<dbReference type="Proteomes" id="UP001297370">
    <property type="component" value="Unassembled WGS sequence"/>
</dbReference>
<organism evidence="8 18">
    <name type="scientific">Mediterraneibacter gnavus</name>
    <name type="common">Ruminococcus gnavus</name>
    <dbReference type="NCBI Taxonomy" id="33038"/>
    <lineage>
        <taxon>Bacteria</taxon>
        <taxon>Bacillati</taxon>
        <taxon>Bacillota</taxon>
        <taxon>Clostridia</taxon>
        <taxon>Lachnospirales</taxon>
        <taxon>Lachnospiraceae</taxon>
        <taxon>Mediterraneibacter</taxon>
    </lineage>
</organism>
<dbReference type="InterPro" id="IPR012460">
    <property type="entry name" value="DUF1667"/>
</dbReference>
<dbReference type="Proteomes" id="UP000285610">
    <property type="component" value="Unassembled WGS sequence"/>
</dbReference>
<comment type="caution">
    <text evidence="8">The sequence shown here is derived from an EMBL/GenBank/DDBJ whole genome shotgun (WGS) entry which is preliminary data.</text>
</comment>
<evidence type="ECO:0000313" key="17">
    <source>
        <dbReference type="Proteomes" id="UP000234849"/>
    </source>
</evidence>
<evidence type="ECO:0000313" key="4">
    <source>
        <dbReference type="EMBL" id="MDB8738769.1"/>
    </source>
</evidence>
<evidence type="ECO:0000313" key="9">
    <source>
        <dbReference type="EMBL" id="PLT89117.1"/>
    </source>
</evidence>
<dbReference type="EMBL" id="NIHW01000002">
    <property type="protein sequence ID" value="PLT89117.1"/>
    <property type="molecule type" value="Genomic_DNA"/>
</dbReference>
<evidence type="ECO:0000313" key="13">
    <source>
        <dbReference type="EMBL" id="RHD00292.1"/>
    </source>
</evidence>
<dbReference type="PANTHER" id="PTHR39450">
    <property type="entry name" value="MOLYBDOPTERIN OXIDOREDUCTASE, 4FE-4S CLUSTER-BINDING SUBUNIT"/>
    <property type="match status" value="1"/>
</dbReference>
<dbReference type="EMBL" id="QRTJ01000002">
    <property type="protein sequence ID" value="RGQ70985.1"/>
    <property type="molecule type" value="Genomic_DNA"/>
</dbReference>
<evidence type="ECO:0000313" key="20">
    <source>
        <dbReference type="Proteomes" id="UP000283834"/>
    </source>
</evidence>
<evidence type="ECO:0000313" key="15">
    <source>
        <dbReference type="EMBL" id="RHM72562.1"/>
    </source>
</evidence>
<dbReference type="Proteomes" id="UP001076974">
    <property type="component" value="Unassembled WGS sequence"/>
</dbReference>
<dbReference type="EMBL" id="JAPRAY010000010">
    <property type="protein sequence ID" value="MCZ0667542.1"/>
    <property type="molecule type" value="Genomic_DNA"/>
</dbReference>
<dbReference type="Pfam" id="PF07892">
    <property type="entry name" value="DUF1667"/>
    <property type="match status" value="1"/>
</dbReference>
<dbReference type="EMBL" id="NIHT01000009">
    <property type="protein sequence ID" value="PLT75810.1"/>
    <property type="molecule type" value="Genomic_DNA"/>
</dbReference>
<dbReference type="SUPFAM" id="SSF53706">
    <property type="entry name" value="Formate dehydrogenase/DMSO reductase, domains 1-3"/>
    <property type="match status" value="1"/>
</dbReference>
<reference evidence="1" key="5">
    <citation type="submission" date="2021-10" db="EMBL/GenBank/DDBJ databases">
        <title>Collection of gut derived symbiotic bacterial strains cultured from healthy donors.</title>
        <authorList>
            <person name="Lin H."/>
            <person name="Littmann E."/>
            <person name="Claire K."/>
            <person name="Pamer E."/>
        </authorList>
    </citation>
    <scope>NUCLEOTIDE SEQUENCE</scope>
    <source>
        <strain evidence="1">MSK.23.18</strain>
    </source>
</reference>
<dbReference type="EMBL" id="NIHM01000013">
    <property type="protein sequence ID" value="PLT54339.1"/>
    <property type="molecule type" value="Genomic_DNA"/>
</dbReference>
<reference evidence="19 20" key="2">
    <citation type="submission" date="2018-08" db="EMBL/GenBank/DDBJ databases">
        <title>A genome reference for cultivated species of the human gut microbiota.</title>
        <authorList>
            <person name="Zou Y."/>
            <person name="Xue W."/>
            <person name="Luo G."/>
        </authorList>
    </citation>
    <scope>NUCLEOTIDE SEQUENCE [LARGE SCALE GENOMIC DNA]</scope>
    <source>
        <strain evidence="12 20">AF19-16AC</strain>
        <strain evidence="11 24">AF27-4BH</strain>
        <strain evidence="15 23">AF33-12</strain>
        <strain evidence="14 21">AM12-54</strain>
        <strain evidence="13 22">AM32-6</strain>
        <strain evidence="10 19">TF01-20-2</strain>
    </source>
</reference>
<evidence type="ECO:0000313" key="21">
    <source>
        <dbReference type="Proteomes" id="UP000283992"/>
    </source>
</evidence>
<reference evidence="4" key="7">
    <citation type="submission" date="2023-01" db="EMBL/GenBank/DDBJ databases">
        <title>Human gut microbiome strain richness.</title>
        <authorList>
            <person name="Chen-Liaw A."/>
        </authorList>
    </citation>
    <scope>NUCLEOTIDE SEQUENCE</scope>
    <source>
        <strain evidence="4">1001217st1_A9_1001217B_191108</strain>
    </source>
</reference>
<dbReference type="GeneID" id="57433168"/>
<dbReference type="EMBL" id="QRLN01000002">
    <property type="protein sequence ID" value="RHJ15465.1"/>
    <property type="molecule type" value="Genomic_DNA"/>
</dbReference>
<evidence type="ECO:0000313" key="1">
    <source>
        <dbReference type="EMBL" id="MCB5619902.1"/>
    </source>
</evidence>
<dbReference type="EMBL" id="JAJBOM010000017">
    <property type="protein sequence ID" value="MCB5619902.1"/>
    <property type="molecule type" value="Genomic_DNA"/>
</dbReference>
<dbReference type="EMBL" id="QSIR01000046">
    <property type="protein sequence ID" value="RHD00292.1"/>
    <property type="molecule type" value="Genomic_DNA"/>
</dbReference>
<accession>A0A2N5P1N9</accession>
<dbReference type="AlphaFoldDB" id="A0A2N5P1N9"/>
<evidence type="ECO:0000313" key="23">
    <source>
        <dbReference type="Proteomes" id="UP000285610"/>
    </source>
</evidence>
<dbReference type="Proteomes" id="UP001296580">
    <property type="component" value="Unassembled WGS sequence"/>
</dbReference>
<dbReference type="Proteomes" id="UP000260808">
    <property type="component" value="Unassembled WGS sequence"/>
</dbReference>
<dbReference type="Proteomes" id="UP000284472">
    <property type="component" value="Unassembled WGS sequence"/>
</dbReference>
<name>A0A2N5P1N9_MEDGN</name>
<dbReference type="EMBL" id="JAQMLR010000006">
    <property type="protein sequence ID" value="MDB8738769.1"/>
    <property type="molecule type" value="Genomic_DNA"/>
</dbReference>
<gene>
    <name evidence="7" type="ORF">CDL18_10155</name>
    <name evidence="9" type="ORF">CDL20_01555</name>
    <name evidence="8" type="ORF">CDL23_07285</name>
    <name evidence="14" type="ORF">DW142_01955</name>
    <name evidence="13" type="ORF">DW812_17325</name>
    <name evidence="12" type="ORF">DWX36_04320</name>
    <name evidence="11" type="ORF">DWY88_02240</name>
    <name evidence="15" type="ORF">DWZ50_13440</name>
    <name evidence="10" type="ORF">DXC31_06080</name>
    <name evidence="5" type="ORF">G4958_10020</name>
    <name evidence="6" type="ORF">G4993_02265</name>
    <name evidence="1" type="ORF">LIQ08_12170</name>
    <name evidence="3" type="ORF">OZZ16_04615</name>
    <name evidence="2" type="ORF">OZZ17_08280</name>
    <name evidence="4" type="ORF">PNU63_08280</name>
</gene>
<dbReference type="Gene3D" id="3.10.530.10">
    <property type="entry name" value="CPE0013-like"/>
    <property type="match status" value="1"/>
</dbReference>
<evidence type="ECO:0000313" key="14">
    <source>
        <dbReference type="EMBL" id="RHJ15465.1"/>
    </source>
</evidence>
<dbReference type="SUPFAM" id="SSF160148">
    <property type="entry name" value="CPE0013-like"/>
    <property type="match status" value="1"/>
</dbReference>
<dbReference type="Proteomes" id="UP000234849">
    <property type="component" value="Unassembled WGS sequence"/>
</dbReference>
<dbReference type="Proteomes" id="UP000234840">
    <property type="component" value="Unassembled WGS sequence"/>
</dbReference>
<evidence type="ECO:0000313" key="11">
    <source>
        <dbReference type="EMBL" id="RGQ70985.1"/>
    </source>
</evidence>
<evidence type="ECO:0000313" key="24">
    <source>
        <dbReference type="Proteomes" id="UP000286137"/>
    </source>
</evidence>
<evidence type="ECO:0000313" key="5">
    <source>
        <dbReference type="EMBL" id="NSI19683.1"/>
    </source>
</evidence>
<dbReference type="EMBL" id="QRWQ01000003">
    <property type="protein sequence ID" value="RGT40451.1"/>
    <property type="molecule type" value="Genomic_DNA"/>
</dbReference>
<evidence type="ECO:0000313" key="12">
    <source>
        <dbReference type="EMBL" id="RGT40451.1"/>
    </source>
</evidence>
<protein>
    <submittedName>
        <fullName evidence="1">DUF1667 domain-containing protein</fullName>
    </submittedName>
    <submittedName>
        <fullName evidence="8">NAD(FAD)-dependent dehydrogenase</fullName>
    </submittedName>
</protein>
<dbReference type="InterPro" id="IPR036593">
    <property type="entry name" value="CPE0013-like_sf"/>
</dbReference>
<evidence type="ECO:0000313" key="8">
    <source>
        <dbReference type="EMBL" id="PLT75810.1"/>
    </source>
</evidence>
<dbReference type="Proteomes" id="UP001296643">
    <property type="component" value="Unassembled WGS sequence"/>
</dbReference>
<evidence type="ECO:0000313" key="7">
    <source>
        <dbReference type="EMBL" id="PLT54339.1"/>
    </source>
</evidence>
<evidence type="ECO:0000313" key="22">
    <source>
        <dbReference type="Proteomes" id="UP000284472"/>
    </source>
</evidence>
<dbReference type="Proteomes" id="UP000286137">
    <property type="component" value="Unassembled WGS sequence"/>
</dbReference>
<evidence type="ECO:0000313" key="18">
    <source>
        <dbReference type="Proteomes" id="UP000235093"/>
    </source>
</evidence>
<dbReference type="Proteomes" id="UP000283834">
    <property type="component" value="Unassembled WGS sequence"/>
</dbReference>